<evidence type="ECO:0000256" key="8">
    <source>
        <dbReference type="PIRSR" id="PIRSR000296-1"/>
    </source>
</evidence>
<dbReference type="CDD" id="cd08153">
    <property type="entry name" value="srpA_like"/>
    <property type="match status" value="1"/>
</dbReference>
<keyword evidence="3 7" id="KW-0349">Heme</keyword>
<feature type="active site" evidence="8">
    <location>
        <position position="31"/>
    </location>
</feature>
<keyword evidence="6 7" id="KW-0408">Iron</keyword>
<feature type="domain" description="Catalase core" evidence="10">
    <location>
        <begin position="7"/>
        <end position="312"/>
    </location>
</feature>
<evidence type="ECO:0000259" key="10">
    <source>
        <dbReference type="SMART" id="SM01060"/>
    </source>
</evidence>
<dbReference type="GO" id="GO:0042744">
    <property type="term" value="P:hydrogen peroxide catabolic process"/>
    <property type="evidence" value="ECO:0007669"/>
    <property type="project" value="TreeGrafter"/>
</dbReference>
<accession>A0A5D4RL61</accession>
<evidence type="ECO:0000256" key="5">
    <source>
        <dbReference type="ARBA" id="ARBA00023002"/>
    </source>
</evidence>
<dbReference type="Gene3D" id="2.40.180.10">
    <property type="entry name" value="Catalase core domain"/>
    <property type="match status" value="1"/>
</dbReference>
<dbReference type="Proteomes" id="UP000322139">
    <property type="component" value="Unassembled WGS sequence"/>
</dbReference>
<organism evidence="11 12">
    <name type="scientific">Bacillus infantis</name>
    <dbReference type="NCBI Taxonomy" id="324767"/>
    <lineage>
        <taxon>Bacteria</taxon>
        <taxon>Bacillati</taxon>
        <taxon>Bacillota</taxon>
        <taxon>Bacilli</taxon>
        <taxon>Bacillales</taxon>
        <taxon>Bacillaceae</taxon>
        <taxon>Bacillus</taxon>
    </lineage>
</organism>
<dbReference type="RefSeq" id="WP_148973073.1">
    <property type="nucleotide sequence ID" value="NZ_VTER01000001.1"/>
</dbReference>
<dbReference type="AlphaFoldDB" id="A0A5D4RL61"/>
<gene>
    <name evidence="11" type="ORF">FZD51_01210</name>
</gene>
<dbReference type="GO" id="GO:0046872">
    <property type="term" value="F:metal ion binding"/>
    <property type="evidence" value="ECO:0007669"/>
    <property type="project" value="UniProtKB-KW"/>
</dbReference>
<feature type="binding site" description="axial binding residue" evidence="9">
    <location>
        <position position="297"/>
    </location>
    <ligand>
        <name>heme</name>
        <dbReference type="ChEBI" id="CHEBI:30413"/>
    </ligand>
    <ligandPart>
        <name>Fe</name>
        <dbReference type="ChEBI" id="CHEBI:18248"/>
    </ligandPart>
</feature>
<evidence type="ECO:0000256" key="9">
    <source>
        <dbReference type="PIRSR" id="PIRSR000296-2"/>
    </source>
</evidence>
<evidence type="ECO:0000313" key="12">
    <source>
        <dbReference type="Proteomes" id="UP000322139"/>
    </source>
</evidence>
<dbReference type="GO" id="GO:0020037">
    <property type="term" value="F:heme binding"/>
    <property type="evidence" value="ECO:0007669"/>
    <property type="project" value="InterPro"/>
</dbReference>
<dbReference type="GO" id="GO:0042542">
    <property type="term" value="P:response to hydrogen peroxide"/>
    <property type="evidence" value="ECO:0007669"/>
    <property type="project" value="TreeGrafter"/>
</dbReference>
<dbReference type="SUPFAM" id="SSF56634">
    <property type="entry name" value="Heme-dependent catalase-like"/>
    <property type="match status" value="1"/>
</dbReference>
<dbReference type="PIRSF" id="PIRSF000296">
    <property type="entry name" value="SrpA"/>
    <property type="match status" value="1"/>
</dbReference>
<dbReference type="InterPro" id="IPR020835">
    <property type="entry name" value="Catalase_sf"/>
</dbReference>
<name>A0A5D4RL61_9BACI</name>
<keyword evidence="2 7" id="KW-0575">Peroxidase</keyword>
<dbReference type="Gene3D" id="1.20.1280.120">
    <property type="match status" value="1"/>
</dbReference>
<evidence type="ECO:0000313" key="11">
    <source>
        <dbReference type="EMBL" id="TYS52093.1"/>
    </source>
</evidence>
<dbReference type="PROSITE" id="PS51402">
    <property type="entry name" value="CATALASE_3"/>
    <property type="match status" value="1"/>
</dbReference>
<dbReference type="InterPro" id="IPR018028">
    <property type="entry name" value="Catalase"/>
</dbReference>
<evidence type="ECO:0000256" key="2">
    <source>
        <dbReference type="ARBA" id="ARBA00022559"/>
    </source>
</evidence>
<evidence type="ECO:0000256" key="6">
    <source>
        <dbReference type="ARBA" id="ARBA00023004"/>
    </source>
</evidence>
<proteinExistence type="inferred from homology"/>
<keyword evidence="4 7" id="KW-0479">Metal-binding</keyword>
<dbReference type="EC" id="1.11.1.-" evidence="7"/>
<dbReference type="SMART" id="SM01060">
    <property type="entry name" value="Catalase"/>
    <property type="match status" value="1"/>
</dbReference>
<dbReference type="InterPro" id="IPR011614">
    <property type="entry name" value="Catalase_core"/>
</dbReference>
<sequence>MDSIKKTDLAGRAIDSIEGAAGKFPGRKRAHARGISYEGIFKPNGKAAYLTSAPHLQGSEVPAVVRFSNSSTNLGHSDALTPPKGMAVQFQLPDGDVTNLVCTTVPLFFAKTPESFTKIIELFASIRKGKPDLKSLAGIAKDFPESKAFIELIREVRLPASYAAAPYYSIHAFYLTTGEGGRQAVKFIWEPEEGVSMYTKKEAAGHLGETYLETELEDRLAKGPVRFTLSVQLGEKDDPTDDPTVLWPGNRQKIAVGELTVTRRLEDSNEEFFDPTILPEGIECSEDPILHFRHEAYHESRKRRESEKKEGL</sequence>
<comment type="function">
    <text evidence="7">Has an organic peroxide-dependent peroxidase activity.</text>
</comment>
<dbReference type="PANTHER" id="PTHR11465">
    <property type="entry name" value="CATALASE"/>
    <property type="match status" value="1"/>
</dbReference>
<reference evidence="11 12" key="1">
    <citation type="submission" date="2019-08" db="EMBL/GenBank/DDBJ databases">
        <title>Bacillus genomes from the desert of Cuatro Cienegas, Coahuila.</title>
        <authorList>
            <person name="Olmedo-Alvarez G."/>
        </authorList>
    </citation>
    <scope>NUCLEOTIDE SEQUENCE [LARGE SCALE GENOMIC DNA]</scope>
    <source>
        <strain evidence="11 12">CH446_14T</strain>
    </source>
</reference>
<dbReference type="GO" id="GO:0004096">
    <property type="term" value="F:catalase activity"/>
    <property type="evidence" value="ECO:0007669"/>
    <property type="project" value="InterPro"/>
</dbReference>
<evidence type="ECO:0000256" key="7">
    <source>
        <dbReference type="PIRNR" id="PIRNR000296"/>
    </source>
</evidence>
<protein>
    <recommendedName>
        <fullName evidence="7">Catalase-related peroxidase</fullName>
        <ecNumber evidence="7">1.11.1.-</ecNumber>
    </recommendedName>
</protein>
<comment type="cofactor">
    <cofactor evidence="7">
        <name>heme</name>
        <dbReference type="ChEBI" id="CHEBI:30413"/>
    </cofactor>
</comment>
<dbReference type="Pfam" id="PF00199">
    <property type="entry name" value="Catalase"/>
    <property type="match status" value="1"/>
</dbReference>
<dbReference type="PANTHER" id="PTHR11465:SF9">
    <property type="entry name" value="CATALASE"/>
    <property type="match status" value="1"/>
</dbReference>
<comment type="similarity">
    <text evidence="1 7">Belongs to the catalase family.</text>
</comment>
<dbReference type="EMBL" id="VTER01000001">
    <property type="protein sequence ID" value="TYS52093.1"/>
    <property type="molecule type" value="Genomic_DNA"/>
</dbReference>
<evidence type="ECO:0000256" key="4">
    <source>
        <dbReference type="ARBA" id="ARBA00022723"/>
    </source>
</evidence>
<keyword evidence="5 7" id="KW-0560">Oxidoreductase</keyword>
<dbReference type="InterPro" id="IPR024168">
    <property type="entry name" value="Catalase_SrpA-type_pred"/>
</dbReference>
<evidence type="ECO:0000256" key="3">
    <source>
        <dbReference type="ARBA" id="ARBA00022617"/>
    </source>
</evidence>
<dbReference type="GO" id="GO:0005737">
    <property type="term" value="C:cytoplasm"/>
    <property type="evidence" value="ECO:0007669"/>
    <property type="project" value="TreeGrafter"/>
</dbReference>
<dbReference type="PRINTS" id="PR00067">
    <property type="entry name" value="CATALASE"/>
</dbReference>
<evidence type="ECO:0000256" key="1">
    <source>
        <dbReference type="ARBA" id="ARBA00005329"/>
    </source>
</evidence>
<comment type="caution">
    <text evidence="11">The sequence shown here is derived from an EMBL/GenBank/DDBJ whole genome shotgun (WGS) entry which is preliminary data.</text>
</comment>